<proteinExistence type="predicted"/>
<evidence type="ECO:0000313" key="2">
    <source>
        <dbReference type="EMBL" id="SKA99040.1"/>
    </source>
</evidence>
<protein>
    <submittedName>
        <fullName evidence="2">Uncharacterized protein</fullName>
    </submittedName>
</protein>
<feature type="region of interest" description="Disordered" evidence="1">
    <location>
        <begin position="340"/>
        <end position="366"/>
    </location>
</feature>
<dbReference type="Proteomes" id="UP000190286">
    <property type="component" value="Unassembled WGS sequence"/>
</dbReference>
<dbReference type="EMBL" id="FUYF01000071">
    <property type="protein sequence ID" value="SKA99040.1"/>
    <property type="molecule type" value="Genomic_DNA"/>
</dbReference>
<keyword evidence="3" id="KW-1185">Reference proteome</keyword>
<feature type="compositionally biased region" description="Basic and acidic residues" evidence="1">
    <location>
        <begin position="340"/>
        <end position="355"/>
    </location>
</feature>
<name>A0A1T4YBG0_9FIRM</name>
<organism evidence="2 3">
    <name type="scientific">Gemmiger formicilis</name>
    <dbReference type="NCBI Taxonomy" id="745368"/>
    <lineage>
        <taxon>Bacteria</taxon>
        <taxon>Bacillati</taxon>
        <taxon>Bacillota</taxon>
        <taxon>Clostridia</taxon>
        <taxon>Eubacteriales</taxon>
        <taxon>Gemmiger</taxon>
    </lineage>
</organism>
<feature type="non-terminal residue" evidence="2">
    <location>
        <position position="1"/>
    </location>
</feature>
<accession>A0A1T4YBG0</accession>
<reference evidence="2 3" key="1">
    <citation type="submission" date="2017-02" db="EMBL/GenBank/DDBJ databases">
        <authorList>
            <person name="Peterson S.W."/>
        </authorList>
    </citation>
    <scope>NUCLEOTIDE SEQUENCE [LARGE SCALE GENOMIC DNA]</scope>
    <source>
        <strain evidence="2 3">ATCC 27749</strain>
    </source>
</reference>
<dbReference type="GeneID" id="93339308"/>
<dbReference type="AlphaFoldDB" id="A0A1T4YBG0"/>
<evidence type="ECO:0000313" key="3">
    <source>
        <dbReference type="Proteomes" id="UP000190286"/>
    </source>
</evidence>
<gene>
    <name evidence="2" type="ORF">SAMN02745178_02903</name>
</gene>
<dbReference type="RefSeq" id="WP_078785664.1">
    <property type="nucleotide sequence ID" value="NZ_FUYF01000071.1"/>
</dbReference>
<evidence type="ECO:0000256" key="1">
    <source>
        <dbReference type="SAM" id="MobiDB-lite"/>
    </source>
</evidence>
<sequence>CPAAFALTEDEAAAAVDAHGKDAVSGNLFLWLLCAIAFLKVSTKLDGILHSLGIGVSRSPGSMLSEALLAFRGFEIGKAFMGLGAAKAAASTATTKVTPGNTFAGGLSGMVSRHVQQSTASSISGQSGGIGVSLGGAMYHNSLGKDGGFASKVIGSIATGQTSGSITGDSAVEALNGYFAGTSDAEAMPVPATGENIPTAMATAENDAVLDAPIPATPLALEGDSTVDVSPTRDSEIAMRAGGSPAVTEQTSIPTSSSIQQAAMNRVLLGQMGNSVTDVEIGGGKIQGREIIPGRGQIQFAMYNARQYEKPEGHFTEQTSRDGEKWYKVYATTRVEKTPTVQDERGRMQYDERKVAAMPKAPARRH</sequence>